<keyword evidence="4" id="KW-0378">Hydrolase</keyword>
<evidence type="ECO:0000313" key="4">
    <source>
        <dbReference type="EMBL" id="PZR53409.1"/>
    </source>
</evidence>
<protein>
    <submittedName>
        <fullName evidence="4">Serine hydrolase</fullName>
    </submittedName>
</protein>
<feature type="transmembrane region" description="Helical" evidence="2">
    <location>
        <begin position="597"/>
        <end position="624"/>
    </location>
</feature>
<feature type="region of interest" description="Disordered" evidence="1">
    <location>
        <begin position="1"/>
        <end position="22"/>
    </location>
</feature>
<feature type="compositionally biased region" description="Low complexity" evidence="1">
    <location>
        <begin position="65"/>
        <end position="74"/>
    </location>
</feature>
<dbReference type="InterPro" id="IPR050491">
    <property type="entry name" value="AmpC-like"/>
</dbReference>
<dbReference type="Pfam" id="PF00144">
    <property type="entry name" value="Beta-lactamase"/>
    <property type="match status" value="1"/>
</dbReference>
<dbReference type="RefSeq" id="WP_111250687.1">
    <property type="nucleotide sequence ID" value="NZ_QKWH01000004.1"/>
</dbReference>
<dbReference type="PANTHER" id="PTHR46825:SF9">
    <property type="entry name" value="BETA-LACTAMASE-RELATED DOMAIN-CONTAINING PROTEIN"/>
    <property type="match status" value="1"/>
</dbReference>
<reference evidence="4 5" key="1">
    <citation type="submission" date="2018-06" db="EMBL/GenBank/DDBJ databases">
        <title>Whole genome sequencing of a novel hydrocarbon degrading bacterial strain, PW21 isolated from oil contaminated produced water sample.</title>
        <authorList>
            <person name="Nagkirti P."/>
            <person name="Shaikh A."/>
            <person name="Gowdaman V."/>
            <person name="Engineer A.E."/>
            <person name="Dagar S."/>
            <person name="Dhakephalkar P.K."/>
        </authorList>
    </citation>
    <scope>NUCLEOTIDE SEQUENCE [LARGE SCALE GENOMIC DNA]</scope>
    <source>
        <strain evidence="4 5">PW21</strain>
    </source>
</reference>
<dbReference type="AlphaFoldDB" id="A0A2W5WPB7"/>
<feature type="region of interest" description="Disordered" evidence="1">
    <location>
        <begin position="53"/>
        <end position="74"/>
    </location>
</feature>
<keyword evidence="2" id="KW-1133">Transmembrane helix</keyword>
<keyword evidence="2" id="KW-0472">Membrane</keyword>
<evidence type="ECO:0000256" key="2">
    <source>
        <dbReference type="SAM" id="Phobius"/>
    </source>
</evidence>
<keyword evidence="5" id="KW-1185">Reference proteome</keyword>
<dbReference type="Gene3D" id="3.40.710.10">
    <property type="entry name" value="DD-peptidase/beta-lactamase superfamily"/>
    <property type="match status" value="1"/>
</dbReference>
<feature type="compositionally biased region" description="Pro residues" evidence="1">
    <location>
        <begin position="54"/>
        <end position="64"/>
    </location>
</feature>
<organism evidence="4 5">
    <name type="scientific">Xylanimonas oleitrophica</name>
    <dbReference type="NCBI Taxonomy" id="2607479"/>
    <lineage>
        <taxon>Bacteria</taxon>
        <taxon>Bacillati</taxon>
        <taxon>Actinomycetota</taxon>
        <taxon>Actinomycetes</taxon>
        <taxon>Micrococcales</taxon>
        <taxon>Promicromonosporaceae</taxon>
        <taxon>Xylanimonas</taxon>
    </lineage>
</organism>
<dbReference type="Proteomes" id="UP000248783">
    <property type="component" value="Unassembled WGS sequence"/>
</dbReference>
<name>A0A2W5WPB7_9MICO</name>
<gene>
    <name evidence="4" type="ORF">DNL40_07810</name>
</gene>
<feature type="transmembrane region" description="Helical" evidence="2">
    <location>
        <begin position="27"/>
        <end position="47"/>
    </location>
</feature>
<feature type="transmembrane region" description="Helical" evidence="2">
    <location>
        <begin position="548"/>
        <end position="576"/>
    </location>
</feature>
<feature type="domain" description="Beta-lactamase-related" evidence="3">
    <location>
        <begin position="91"/>
        <end position="416"/>
    </location>
</feature>
<dbReference type="SUPFAM" id="SSF56601">
    <property type="entry name" value="beta-lactamase/transpeptidase-like"/>
    <property type="match status" value="1"/>
</dbReference>
<dbReference type="GO" id="GO:0016787">
    <property type="term" value="F:hydrolase activity"/>
    <property type="evidence" value="ECO:0007669"/>
    <property type="project" value="UniProtKB-KW"/>
</dbReference>
<dbReference type="EMBL" id="QKWH01000004">
    <property type="protein sequence ID" value="PZR53409.1"/>
    <property type="molecule type" value="Genomic_DNA"/>
</dbReference>
<evidence type="ECO:0000256" key="1">
    <source>
        <dbReference type="SAM" id="MobiDB-lite"/>
    </source>
</evidence>
<feature type="transmembrane region" description="Helical" evidence="2">
    <location>
        <begin position="665"/>
        <end position="688"/>
    </location>
</feature>
<evidence type="ECO:0000259" key="3">
    <source>
        <dbReference type="Pfam" id="PF00144"/>
    </source>
</evidence>
<dbReference type="InterPro" id="IPR012338">
    <property type="entry name" value="Beta-lactam/transpept-like"/>
</dbReference>
<sequence length="694" mass="73187">MSTIARGASDDVTAPPDPAGRPRRHRLVARAAAALAVVTLTAGTVAGCATAQAPTPPPALPAPAAPASDGAPSAPALEQGDVEAWLDGFLPAALEREGIPGAAVAVVHDGEVLTTRGYGWADTGADGGEPVPVDPERTLFRPGSVSKLVTAAAVMQLVEQGRVDLDADVSEYLDFDLPRRFDEPVTLRHLLTHTAGFEERIRGLIGAEGTPADLRHELVTDPPEQVYRPGTVPAYSNYGNALAGYVVERVSGQPFEQYVQDHLLEPAGMTTATFEQPVPEPLADRLARGYETASGPGHGFEVVTTPPAGALSATATDMAHFMLAMLGEPSTGQPVLEPATLALMEEPGLDAGTLGTLAEGPRMALGFFQEDRNGHRIVGHGGDTLYFHSHLQLYPDERTGVFVSVNGSGEDGLATLRLREQLVHGFTDRYFPAEGTAARPGVDQATAREHAAQMAGTYTQSRSMHSTFLRVTDLLSVTHVTAQPDGRVVIAPGPLSDRPVLYEEVEPWVWQEVGGQRTVSARLDGDRVGAVAYDSAFTMLRADPATDVALPVLGAAALVLLAGVLVWPVAALVRLVRRRPVDRAESEARRAGRTARVLTRLASLGAVVALAGWAGTVMAVMSFAEVPTVALRGLQGLQALGVLGLVPAVLRVVGDVRRRAGWRRVTGGVLIVLALGVVAWFAVTYRLLAPSVSY</sequence>
<accession>A0A2W5WPB7</accession>
<dbReference type="InterPro" id="IPR001466">
    <property type="entry name" value="Beta-lactam-related"/>
</dbReference>
<proteinExistence type="predicted"/>
<keyword evidence="2" id="KW-0812">Transmembrane</keyword>
<dbReference type="PANTHER" id="PTHR46825">
    <property type="entry name" value="D-ALANYL-D-ALANINE-CARBOXYPEPTIDASE/ENDOPEPTIDASE AMPH"/>
    <property type="match status" value="1"/>
</dbReference>
<evidence type="ECO:0000313" key="5">
    <source>
        <dbReference type="Proteomes" id="UP000248783"/>
    </source>
</evidence>
<comment type="caution">
    <text evidence="4">The sequence shown here is derived from an EMBL/GenBank/DDBJ whole genome shotgun (WGS) entry which is preliminary data.</text>
</comment>
<feature type="transmembrane region" description="Helical" evidence="2">
    <location>
        <begin position="636"/>
        <end position="653"/>
    </location>
</feature>